<reference evidence="3" key="1">
    <citation type="journal article" date="2013" name="Nature">
        <title>Draft genome of the wheat A-genome progenitor Triticum urartu.</title>
        <authorList>
            <person name="Ling H.Q."/>
            <person name="Zhao S."/>
            <person name="Liu D."/>
            <person name="Wang J."/>
            <person name="Sun H."/>
            <person name="Zhang C."/>
            <person name="Fan H."/>
            <person name="Li D."/>
            <person name="Dong L."/>
            <person name="Tao Y."/>
            <person name="Gao C."/>
            <person name="Wu H."/>
            <person name="Li Y."/>
            <person name="Cui Y."/>
            <person name="Guo X."/>
            <person name="Zheng S."/>
            <person name="Wang B."/>
            <person name="Yu K."/>
            <person name="Liang Q."/>
            <person name="Yang W."/>
            <person name="Lou X."/>
            <person name="Chen J."/>
            <person name="Feng M."/>
            <person name="Jian J."/>
            <person name="Zhang X."/>
            <person name="Luo G."/>
            <person name="Jiang Y."/>
            <person name="Liu J."/>
            <person name="Wang Z."/>
            <person name="Sha Y."/>
            <person name="Zhang B."/>
            <person name="Wu H."/>
            <person name="Tang D."/>
            <person name="Shen Q."/>
            <person name="Xue P."/>
            <person name="Zou S."/>
            <person name="Wang X."/>
            <person name="Liu X."/>
            <person name="Wang F."/>
            <person name="Yang Y."/>
            <person name="An X."/>
            <person name="Dong Z."/>
            <person name="Zhang K."/>
            <person name="Zhang X."/>
            <person name="Luo M.C."/>
            <person name="Dvorak J."/>
            <person name="Tong Y."/>
            <person name="Wang J."/>
            <person name="Yang H."/>
            <person name="Li Z."/>
            <person name="Wang D."/>
            <person name="Zhang A."/>
            <person name="Wang J."/>
        </authorList>
    </citation>
    <scope>NUCLEOTIDE SEQUENCE</scope>
    <source>
        <strain evidence="3">cv. G1812</strain>
    </source>
</reference>
<accession>A0A8R7UU17</accession>
<feature type="transmembrane region" description="Helical" evidence="1">
    <location>
        <begin position="26"/>
        <end position="49"/>
    </location>
</feature>
<dbReference type="Gramene" id="TuG1812G0600002187.01.T01">
    <property type="protein sequence ID" value="TuG1812G0600002187.01.T01"/>
    <property type="gene ID" value="TuG1812G0600002187.01"/>
</dbReference>
<reference evidence="2" key="2">
    <citation type="submission" date="2018-03" db="EMBL/GenBank/DDBJ databases">
        <title>The Triticum urartu genome reveals the dynamic nature of wheat genome evolution.</title>
        <authorList>
            <person name="Ling H."/>
            <person name="Ma B."/>
            <person name="Shi X."/>
            <person name="Liu H."/>
            <person name="Dong L."/>
            <person name="Sun H."/>
            <person name="Cao Y."/>
            <person name="Gao Q."/>
            <person name="Zheng S."/>
            <person name="Li Y."/>
            <person name="Yu Y."/>
            <person name="Du H."/>
            <person name="Qi M."/>
            <person name="Li Y."/>
            <person name="Yu H."/>
            <person name="Cui Y."/>
            <person name="Wang N."/>
            <person name="Chen C."/>
            <person name="Wu H."/>
            <person name="Zhao Y."/>
            <person name="Zhang J."/>
            <person name="Li Y."/>
            <person name="Zhou W."/>
            <person name="Zhang B."/>
            <person name="Hu W."/>
            <person name="Eijk M."/>
            <person name="Tang J."/>
            <person name="Witsenboer H."/>
            <person name="Zhao S."/>
            <person name="Li Z."/>
            <person name="Zhang A."/>
            <person name="Wang D."/>
            <person name="Liang C."/>
        </authorList>
    </citation>
    <scope>NUCLEOTIDE SEQUENCE [LARGE SCALE GENOMIC DNA]</scope>
    <source>
        <strain evidence="2">cv. G1812</strain>
    </source>
</reference>
<dbReference type="EnsemblPlants" id="TuG1812G0600002187.01.T01">
    <property type="protein sequence ID" value="TuG1812G0600002187.01.T01"/>
    <property type="gene ID" value="TuG1812G0600002187.01"/>
</dbReference>
<evidence type="ECO:0000313" key="2">
    <source>
        <dbReference type="EnsemblPlants" id="TuG1812G0600002187.01.T01"/>
    </source>
</evidence>
<protein>
    <submittedName>
        <fullName evidence="2">Uncharacterized protein</fullName>
    </submittedName>
</protein>
<keyword evidence="3" id="KW-1185">Reference proteome</keyword>
<evidence type="ECO:0000256" key="1">
    <source>
        <dbReference type="SAM" id="Phobius"/>
    </source>
</evidence>
<keyword evidence="1" id="KW-1133">Transmembrane helix</keyword>
<dbReference type="Proteomes" id="UP000015106">
    <property type="component" value="Chromosome 6"/>
</dbReference>
<evidence type="ECO:0000313" key="3">
    <source>
        <dbReference type="Proteomes" id="UP000015106"/>
    </source>
</evidence>
<proteinExistence type="predicted"/>
<keyword evidence="1" id="KW-0812">Transmembrane</keyword>
<dbReference type="AlphaFoldDB" id="A0A8R7UU17"/>
<reference evidence="2" key="3">
    <citation type="submission" date="2022-06" db="UniProtKB">
        <authorList>
            <consortium name="EnsemblPlants"/>
        </authorList>
    </citation>
    <scope>IDENTIFICATION</scope>
</reference>
<organism evidence="2 3">
    <name type="scientific">Triticum urartu</name>
    <name type="common">Red wild einkorn</name>
    <name type="synonym">Crithodium urartu</name>
    <dbReference type="NCBI Taxonomy" id="4572"/>
    <lineage>
        <taxon>Eukaryota</taxon>
        <taxon>Viridiplantae</taxon>
        <taxon>Streptophyta</taxon>
        <taxon>Embryophyta</taxon>
        <taxon>Tracheophyta</taxon>
        <taxon>Spermatophyta</taxon>
        <taxon>Magnoliopsida</taxon>
        <taxon>Liliopsida</taxon>
        <taxon>Poales</taxon>
        <taxon>Poaceae</taxon>
        <taxon>BOP clade</taxon>
        <taxon>Pooideae</taxon>
        <taxon>Triticodae</taxon>
        <taxon>Triticeae</taxon>
        <taxon>Triticinae</taxon>
        <taxon>Triticum</taxon>
    </lineage>
</organism>
<sequence length="140" mass="15413">MPWLHSAGVCCSPHLQRGQLTAHRRAVSTAVACILFLLFYFPEIPFVVWTPFHLGAVSFAGGVQCRPTAPSPPHSSSFAWIQWLPTSPASPASSRQAPVSSLGRFRLMEFLPPSQPRRPSLHVPLPRTVAAVPRLSLLRR</sequence>
<keyword evidence="1" id="KW-0472">Membrane</keyword>
<name>A0A8R7UU17_TRIUA</name>